<dbReference type="Gene3D" id="3.40.50.720">
    <property type="entry name" value="NAD(P)-binding Rossmann-like Domain"/>
    <property type="match status" value="1"/>
</dbReference>
<dbReference type="FunFam" id="3.40.50.720:FF:000594">
    <property type="entry name" value="Short-chain oxidoreductase"/>
    <property type="match status" value="1"/>
</dbReference>
<dbReference type="InterPro" id="IPR002347">
    <property type="entry name" value="SDR_fam"/>
</dbReference>
<protein>
    <recommendedName>
        <fullName evidence="3">Probable oxidoreductase</fullName>
    </recommendedName>
</protein>
<reference evidence="4 5" key="2">
    <citation type="submission" date="2024-07" db="EMBL/GenBank/DDBJ databases">
        <authorList>
            <person name="Raymann K."/>
        </authorList>
    </citation>
    <scope>NUCLEOTIDE SEQUENCE [LARGE SCALE GENOMIC DNA]</scope>
    <source>
        <strain evidence="4 5">KZ19</strain>
    </source>
</reference>
<keyword evidence="2" id="KW-0560">Oxidoreductase</keyword>
<evidence type="ECO:0000256" key="2">
    <source>
        <dbReference type="ARBA" id="ARBA00023002"/>
    </source>
</evidence>
<reference evidence="4 5" key="1">
    <citation type="submission" date="2024-07" db="EMBL/GenBank/DDBJ databases">
        <title>Making a pathogen? Evaluating the impact of protist predation on the evolution of virulence in Serratia marcescens.</title>
        <authorList>
            <person name="Hopkins H."/>
            <person name="Lopezguerra C."/>
            <person name="Lau M.-J."/>
        </authorList>
    </citation>
    <scope>NUCLEOTIDE SEQUENCE [LARGE SCALE GENOMIC DNA]</scope>
    <source>
        <strain evidence="4 5">KZ19</strain>
    </source>
</reference>
<comment type="caution">
    <text evidence="4">The sequence shown here is derived from an EMBL/GenBank/DDBJ whole genome shotgun (WGS) entry which is preliminary data.</text>
</comment>
<sequence>MPVITQQTPIKSGFGPKTTAGEVLASQDLSGTLAIVTGGHSGLGLETTLALADAGARVIVACRAPAAAKAVLGLSPGVEIAELDLADLNSVRRFAADFTASSLRADIVINNAGVMACPEARVGNGWERQFATNHLGHYALTNLLWPTIADGGRVVTVSSAGHHHSAIRWEDVQFERGYDKWLAYGQSKTANALFAVWLDLLGRSRGIRAFSLHPGSIATPLQRHISRAEMIALGWMDEEGNPADPDALKTPQQGAATQVWAATSPQLQGLGGLYCEDGDIAGIAAHDSQALVGVKEYAIDPEQAQRLWALSASLTGIDAFA</sequence>
<dbReference type="Proteomes" id="UP000237365">
    <property type="component" value="Unassembled WGS sequence"/>
</dbReference>
<gene>
    <name evidence="4" type="ORF">C3R40_009585</name>
</gene>
<dbReference type="AlphaFoldDB" id="A0AB35Z0A9"/>
<accession>A0AB35Z0A9</accession>
<dbReference type="PANTHER" id="PTHR24320">
    <property type="entry name" value="RETINOL DEHYDROGENASE"/>
    <property type="match status" value="1"/>
</dbReference>
<dbReference type="GO" id="GO:0016491">
    <property type="term" value="F:oxidoreductase activity"/>
    <property type="evidence" value="ECO:0007669"/>
    <property type="project" value="UniProtKB-KW"/>
</dbReference>
<name>A0AB35Z0A9_SERMA</name>
<evidence type="ECO:0000256" key="3">
    <source>
        <dbReference type="ARBA" id="ARBA00071493"/>
    </source>
</evidence>
<dbReference type="InterPro" id="IPR036291">
    <property type="entry name" value="NAD(P)-bd_dom_sf"/>
</dbReference>
<organism evidence="4 5">
    <name type="scientific">Serratia marcescens</name>
    <dbReference type="NCBI Taxonomy" id="615"/>
    <lineage>
        <taxon>Bacteria</taxon>
        <taxon>Pseudomonadati</taxon>
        <taxon>Pseudomonadota</taxon>
        <taxon>Gammaproteobacteria</taxon>
        <taxon>Enterobacterales</taxon>
        <taxon>Yersiniaceae</taxon>
        <taxon>Serratia</taxon>
    </lineage>
</organism>
<evidence type="ECO:0000256" key="1">
    <source>
        <dbReference type="ARBA" id="ARBA00006484"/>
    </source>
</evidence>
<dbReference type="NCBIfam" id="NF004845">
    <property type="entry name" value="PRK06196.1"/>
    <property type="match status" value="1"/>
</dbReference>
<proteinExistence type="inferred from homology"/>
<dbReference type="RefSeq" id="WP_258040514.1">
    <property type="nucleotide sequence ID" value="NZ_PQGI02000001.1"/>
</dbReference>
<dbReference type="Pfam" id="PF00106">
    <property type="entry name" value="adh_short"/>
    <property type="match status" value="1"/>
</dbReference>
<evidence type="ECO:0000313" key="5">
    <source>
        <dbReference type="Proteomes" id="UP000237365"/>
    </source>
</evidence>
<dbReference type="SUPFAM" id="SSF51735">
    <property type="entry name" value="NAD(P)-binding Rossmann-fold domains"/>
    <property type="match status" value="1"/>
</dbReference>
<dbReference type="PANTHER" id="PTHR24320:SF283">
    <property type="entry name" value="RETINOL DEHYDROGENASE 11"/>
    <property type="match status" value="1"/>
</dbReference>
<dbReference type="PRINTS" id="PR00081">
    <property type="entry name" value="GDHRDH"/>
</dbReference>
<comment type="similarity">
    <text evidence="1">Belongs to the short-chain dehydrogenases/reductases (SDR) family.</text>
</comment>
<evidence type="ECO:0000313" key="4">
    <source>
        <dbReference type="EMBL" id="MEX3186867.1"/>
    </source>
</evidence>
<dbReference type="EMBL" id="PQGI02000001">
    <property type="protein sequence ID" value="MEX3186867.1"/>
    <property type="molecule type" value="Genomic_DNA"/>
</dbReference>